<dbReference type="EMBL" id="KI536978">
    <property type="protein sequence ID" value="ESR36006.1"/>
    <property type="molecule type" value="Genomic_DNA"/>
</dbReference>
<dbReference type="Proteomes" id="UP000030687">
    <property type="component" value="Unassembled WGS sequence"/>
</dbReference>
<evidence type="ECO:0000313" key="1">
    <source>
        <dbReference type="EMBL" id="ESR36006.1"/>
    </source>
</evidence>
<dbReference type="Gramene" id="ESR36006">
    <property type="protein sequence ID" value="ESR36006"/>
    <property type="gene ID" value="CICLE_v10029656mg"/>
</dbReference>
<dbReference type="AlphaFoldDB" id="V4SG56"/>
<keyword evidence="2" id="KW-1185">Reference proteome</keyword>
<protein>
    <submittedName>
        <fullName evidence="1">Uncharacterized protein</fullName>
    </submittedName>
</protein>
<organism evidence="1 2">
    <name type="scientific">Citrus clementina</name>
    <name type="common">Clementine</name>
    <name type="synonym">Citrus deliciosa x Citrus sinensis</name>
    <dbReference type="NCBI Taxonomy" id="85681"/>
    <lineage>
        <taxon>Eukaryota</taxon>
        <taxon>Viridiplantae</taxon>
        <taxon>Streptophyta</taxon>
        <taxon>Embryophyta</taxon>
        <taxon>Tracheophyta</taxon>
        <taxon>Spermatophyta</taxon>
        <taxon>Magnoliopsida</taxon>
        <taxon>eudicotyledons</taxon>
        <taxon>Gunneridae</taxon>
        <taxon>Pentapetalae</taxon>
        <taxon>rosids</taxon>
        <taxon>malvids</taxon>
        <taxon>Sapindales</taxon>
        <taxon>Rutaceae</taxon>
        <taxon>Aurantioideae</taxon>
        <taxon>Citrus</taxon>
    </lineage>
</organism>
<reference evidence="1 2" key="1">
    <citation type="submission" date="2013-10" db="EMBL/GenBank/DDBJ databases">
        <authorList>
            <consortium name="International Citrus Genome Consortium"/>
            <person name="Jenkins J."/>
            <person name="Schmutz J."/>
            <person name="Prochnik S."/>
            <person name="Rokhsar D."/>
            <person name="Gmitter F."/>
            <person name="Ollitrault P."/>
            <person name="Machado M."/>
            <person name="Talon M."/>
            <person name="Wincker P."/>
            <person name="Jaillon O."/>
            <person name="Morgante M."/>
        </authorList>
    </citation>
    <scope>NUCLEOTIDE SEQUENCE</scope>
    <source>
        <strain evidence="2">cv. Clemenules</strain>
    </source>
</reference>
<name>V4SG56_CITCL</name>
<evidence type="ECO:0000313" key="2">
    <source>
        <dbReference type="Proteomes" id="UP000030687"/>
    </source>
</evidence>
<dbReference type="PANTHER" id="PTHR33526:SF20">
    <property type="entry name" value="VQ DOMAIN-CONTAINING PROTEIN"/>
    <property type="match status" value="1"/>
</dbReference>
<gene>
    <name evidence="1" type="ORF">CICLE_v10029656mg</name>
</gene>
<proteinExistence type="predicted"/>
<sequence length="98" mass="11160">MLRKIFKTPIKVLRKARDFYLKGMENLAAPAFCSLKSCSVNYIRGCDNEVLRQLLCAASTEIMEGEVQPNGMATYYIFTVGKIGRIEENKPCSFRKML</sequence>
<dbReference type="KEGG" id="cic:CICLE_v10029656mg"/>
<accession>V4SG56</accession>
<dbReference type="InParanoid" id="V4SG56"/>
<dbReference type="PANTHER" id="PTHR33526">
    <property type="entry name" value="OS07G0123800 PROTEIN"/>
    <property type="match status" value="1"/>
</dbReference>